<dbReference type="EMBL" id="FNBW01000035">
    <property type="protein sequence ID" value="SDG61008.1"/>
    <property type="molecule type" value="Genomic_DNA"/>
</dbReference>
<feature type="transmembrane region" description="Helical" evidence="9">
    <location>
        <begin position="126"/>
        <end position="148"/>
    </location>
</feature>
<dbReference type="InterPro" id="IPR010128">
    <property type="entry name" value="ATPase_T1SS_PrtD-like"/>
</dbReference>
<comment type="subcellular location">
    <subcellularLocation>
        <location evidence="1">Cell membrane</location>
        <topology evidence="1">Multi-pass membrane protein</topology>
    </subcellularLocation>
</comment>
<evidence type="ECO:0000259" key="11">
    <source>
        <dbReference type="PROSITE" id="PS50929"/>
    </source>
</evidence>
<dbReference type="PROSITE" id="PS50929">
    <property type="entry name" value="ABC_TM1F"/>
    <property type="match status" value="1"/>
</dbReference>
<dbReference type="InterPro" id="IPR036640">
    <property type="entry name" value="ABC1_TM_sf"/>
</dbReference>
<feature type="transmembrane region" description="Helical" evidence="9">
    <location>
        <begin position="20"/>
        <end position="42"/>
    </location>
</feature>
<keyword evidence="13" id="KW-1185">Reference proteome</keyword>
<evidence type="ECO:0000256" key="6">
    <source>
        <dbReference type="ARBA" id="ARBA00022840"/>
    </source>
</evidence>
<dbReference type="GO" id="GO:0005886">
    <property type="term" value="C:plasma membrane"/>
    <property type="evidence" value="ECO:0007669"/>
    <property type="project" value="UniProtKB-SubCell"/>
</dbReference>
<dbReference type="Pfam" id="PF00005">
    <property type="entry name" value="ABC_tran"/>
    <property type="match status" value="1"/>
</dbReference>
<dbReference type="PANTHER" id="PTHR24221:SF248">
    <property type="entry name" value="ABC TRANSPORTER TRANSMEMBRANE REGION"/>
    <property type="match status" value="1"/>
</dbReference>
<keyword evidence="5" id="KW-0547">Nucleotide-binding</keyword>
<evidence type="ECO:0000313" key="13">
    <source>
        <dbReference type="Proteomes" id="UP000198615"/>
    </source>
</evidence>
<dbReference type="CDD" id="cd18586">
    <property type="entry name" value="ABC_6TM_PrtD_like"/>
    <property type="match status" value="1"/>
</dbReference>
<dbReference type="AlphaFoldDB" id="A0A8G2BMV5"/>
<evidence type="ECO:0000256" key="2">
    <source>
        <dbReference type="ARBA" id="ARBA00022448"/>
    </source>
</evidence>
<keyword evidence="4 9" id="KW-0812">Transmembrane</keyword>
<evidence type="ECO:0000256" key="7">
    <source>
        <dbReference type="ARBA" id="ARBA00022989"/>
    </source>
</evidence>
<dbReference type="GO" id="GO:0140359">
    <property type="term" value="F:ABC-type transporter activity"/>
    <property type="evidence" value="ECO:0007669"/>
    <property type="project" value="InterPro"/>
</dbReference>
<evidence type="ECO:0000313" key="12">
    <source>
        <dbReference type="EMBL" id="SDG61008.1"/>
    </source>
</evidence>
<dbReference type="SUPFAM" id="SSF90123">
    <property type="entry name" value="ABC transporter transmembrane region"/>
    <property type="match status" value="1"/>
</dbReference>
<dbReference type="Gene3D" id="1.20.1560.10">
    <property type="entry name" value="ABC transporter type 1, transmembrane domain"/>
    <property type="match status" value="1"/>
</dbReference>
<dbReference type="SMART" id="SM00382">
    <property type="entry name" value="AAA"/>
    <property type="match status" value="1"/>
</dbReference>
<name>A0A8G2BMV5_9PROT</name>
<dbReference type="InterPro" id="IPR003593">
    <property type="entry name" value="AAA+_ATPase"/>
</dbReference>
<evidence type="ECO:0000256" key="9">
    <source>
        <dbReference type="SAM" id="Phobius"/>
    </source>
</evidence>
<keyword evidence="7 9" id="KW-1133">Transmembrane helix</keyword>
<feature type="transmembrane region" description="Helical" evidence="9">
    <location>
        <begin position="154"/>
        <end position="172"/>
    </location>
</feature>
<dbReference type="RefSeq" id="WP_093154772.1">
    <property type="nucleotide sequence ID" value="NZ_FNBW01000035.1"/>
</dbReference>
<evidence type="ECO:0000256" key="1">
    <source>
        <dbReference type="ARBA" id="ARBA00004651"/>
    </source>
</evidence>
<dbReference type="InterPro" id="IPR003439">
    <property type="entry name" value="ABC_transporter-like_ATP-bd"/>
</dbReference>
<dbReference type="Gene3D" id="3.40.50.300">
    <property type="entry name" value="P-loop containing nucleotide triphosphate hydrolases"/>
    <property type="match status" value="1"/>
</dbReference>
<dbReference type="InterPro" id="IPR039421">
    <property type="entry name" value="Type_1_exporter"/>
</dbReference>
<dbReference type="GO" id="GO:0030253">
    <property type="term" value="P:protein secretion by the type I secretion system"/>
    <property type="evidence" value="ECO:0007669"/>
    <property type="project" value="InterPro"/>
</dbReference>
<feature type="domain" description="ABC transporter" evidence="10">
    <location>
        <begin position="329"/>
        <end position="564"/>
    </location>
</feature>
<accession>A0A8G2BMV5</accession>
<dbReference type="SUPFAM" id="SSF52540">
    <property type="entry name" value="P-loop containing nucleoside triphosphate hydrolases"/>
    <property type="match status" value="1"/>
</dbReference>
<evidence type="ECO:0000259" key="10">
    <source>
        <dbReference type="PROSITE" id="PS50893"/>
    </source>
</evidence>
<evidence type="ECO:0000256" key="4">
    <source>
        <dbReference type="ARBA" id="ARBA00022692"/>
    </source>
</evidence>
<evidence type="ECO:0000256" key="3">
    <source>
        <dbReference type="ARBA" id="ARBA00022475"/>
    </source>
</evidence>
<organism evidence="12 13">
    <name type="scientific">Thalassobaculum litoreum DSM 18839</name>
    <dbReference type="NCBI Taxonomy" id="1123362"/>
    <lineage>
        <taxon>Bacteria</taxon>
        <taxon>Pseudomonadati</taxon>
        <taxon>Pseudomonadota</taxon>
        <taxon>Alphaproteobacteria</taxon>
        <taxon>Rhodospirillales</taxon>
        <taxon>Thalassobaculaceae</taxon>
        <taxon>Thalassobaculum</taxon>
    </lineage>
</organism>
<dbReference type="InterPro" id="IPR017871">
    <property type="entry name" value="ABC_transporter-like_CS"/>
</dbReference>
<dbReference type="Proteomes" id="UP000198615">
    <property type="component" value="Unassembled WGS sequence"/>
</dbReference>
<keyword evidence="3" id="KW-1003">Cell membrane</keyword>
<sequence>MSKKPRTVLHDAVAACKPYLAAVVFFSLFINLLMFVAPLYMLQIYDRVLMSRSTVTLIALSVIAIGLLIVYGVLEAVRSRILTRAGIKIDEKLNAPVFRAIFQGSVRAKGGSSTQALRDMDTLREFLSGGAVLAFCDAPWVPIFIAVGFVLHPVLGLVSLGGSIIIFALALANETSTRSMLQSAGASSLKATNEATTNLRNAEVVQAMGMLPAVMNRWSTRHGEALTQQFDASNRAGAILASSRFVRLALQVTILGAGAFLAVKGEITPGTMIAASIIMGRALAPVEMAVGQWKSFVSGRNAYKRLDELLDHASAQEIPMRLPDPKGDIKIRNISVVPPGGRNLVLNNVSIDLEAGTAIGLVGPSGSGKSSLARALVGVWPTAAGTIRYDGADLKQWDPEHLGPHIGYMPQDVELFSGTVAENIARFQEIDSEAVVAAATKAGVHEMILQLPDGYDTQLGDGGRALSGGQRQRVALARALFGNPKILVLDEPNANLDTDGEQALARALQQAKSEGSTIVVISHRPSLLSVVDVIAVLKDGALMKYGPRETVLGELSKPVQPLALAATSGGQS</sequence>
<protein>
    <submittedName>
        <fullName evidence="12">ATP-binding cassette, subfamily C</fullName>
    </submittedName>
</protein>
<comment type="caution">
    <text evidence="12">The sequence shown here is derived from an EMBL/GenBank/DDBJ whole genome shotgun (WGS) entry which is preliminary data.</text>
</comment>
<keyword evidence="2" id="KW-0813">Transport</keyword>
<feature type="transmembrane region" description="Helical" evidence="9">
    <location>
        <begin position="245"/>
        <end position="263"/>
    </location>
</feature>
<keyword evidence="6 12" id="KW-0067">ATP-binding</keyword>
<dbReference type="InterPro" id="IPR047957">
    <property type="entry name" value="ABC_AprD-like_6TM"/>
</dbReference>
<dbReference type="FunFam" id="3.40.50.300:FF:001444">
    <property type="entry name" value="ABC transporter ATP-binding protein"/>
    <property type="match status" value="1"/>
</dbReference>
<dbReference type="InterPro" id="IPR027417">
    <property type="entry name" value="P-loop_NTPase"/>
</dbReference>
<dbReference type="GO" id="GO:0030256">
    <property type="term" value="C:type I protein secretion system complex"/>
    <property type="evidence" value="ECO:0007669"/>
    <property type="project" value="InterPro"/>
</dbReference>
<dbReference type="OrthoDB" id="5288404at2"/>
<dbReference type="CDD" id="cd03246">
    <property type="entry name" value="ABCC_Protease_Secretion"/>
    <property type="match status" value="1"/>
</dbReference>
<evidence type="ECO:0000256" key="8">
    <source>
        <dbReference type="ARBA" id="ARBA00023136"/>
    </source>
</evidence>
<dbReference type="GO" id="GO:0016887">
    <property type="term" value="F:ATP hydrolysis activity"/>
    <property type="evidence" value="ECO:0007669"/>
    <property type="project" value="InterPro"/>
</dbReference>
<reference evidence="12 13" key="1">
    <citation type="submission" date="2016-10" db="EMBL/GenBank/DDBJ databases">
        <authorList>
            <person name="Varghese N."/>
            <person name="Submissions S."/>
        </authorList>
    </citation>
    <scope>NUCLEOTIDE SEQUENCE [LARGE SCALE GENOMIC DNA]</scope>
    <source>
        <strain evidence="12 13">DSM 18839</strain>
    </source>
</reference>
<evidence type="ECO:0000256" key="5">
    <source>
        <dbReference type="ARBA" id="ARBA00022741"/>
    </source>
</evidence>
<dbReference type="PROSITE" id="PS00211">
    <property type="entry name" value="ABC_TRANSPORTER_1"/>
    <property type="match status" value="1"/>
</dbReference>
<dbReference type="PANTHER" id="PTHR24221">
    <property type="entry name" value="ATP-BINDING CASSETTE SUB-FAMILY B"/>
    <property type="match status" value="1"/>
</dbReference>
<feature type="transmembrane region" description="Helical" evidence="9">
    <location>
        <begin position="54"/>
        <end position="74"/>
    </location>
</feature>
<proteinExistence type="predicted"/>
<keyword evidence="8 9" id="KW-0472">Membrane</keyword>
<dbReference type="GO" id="GO:0034040">
    <property type="term" value="F:ATPase-coupled lipid transmembrane transporter activity"/>
    <property type="evidence" value="ECO:0007669"/>
    <property type="project" value="TreeGrafter"/>
</dbReference>
<dbReference type="NCBIfam" id="TIGR01842">
    <property type="entry name" value="type_I_sec_PrtD"/>
    <property type="match status" value="1"/>
</dbReference>
<dbReference type="PROSITE" id="PS50893">
    <property type="entry name" value="ABC_TRANSPORTER_2"/>
    <property type="match status" value="1"/>
</dbReference>
<gene>
    <name evidence="12" type="ORF">SAMN05660686_05010</name>
</gene>
<dbReference type="GO" id="GO:0005524">
    <property type="term" value="F:ATP binding"/>
    <property type="evidence" value="ECO:0007669"/>
    <property type="project" value="UniProtKB-KW"/>
</dbReference>
<dbReference type="InterPro" id="IPR011527">
    <property type="entry name" value="ABC1_TM_dom"/>
</dbReference>
<feature type="domain" description="ABC transmembrane type-1" evidence="11">
    <location>
        <begin position="21"/>
        <end position="298"/>
    </location>
</feature>
<dbReference type="Pfam" id="PF00664">
    <property type="entry name" value="ABC_membrane"/>
    <property type="match status" value="1"/>
</dbReference>